<keyword evidence="3" id="KW-0949">S-adenosyl-L-methionine</keyword>
<dbReference type="PANTHER" id="PTHR13271:SF153">
    <property type="entry name" value="SET DOMAIN-CONTAINING PROTEIN"/>
    <property type="match status" value="1"/>
</dbReference>
<dbReference type="InterPro" id="IPR036464">
    <property type="entry name" value="Rubisco_LSMT_subst-bd_sf"/>
</dbReference>
<feature type="domain" description="Rubisco LSMT substrate-binding" evidence="4">
    <location>
        <begin position="500"/>
        <end position="570"/>
    </location>
</feature>
<dbReference type="Pfam" id="PF09273">
    <property type="entry name" value="Rubis-subs-bind"/>
    <property type="match status" value="1"/>
</dbReference>
<dbReference type="OrthoDB" id="341421at2759"/>
<protein>
    <recommendedName>
        <fullName evidence="4">Rubisco LSMT substrate-binding domain-containing protein</fullName>
    </recommendedName>
</protein>
<evidence type="ECO:0000259" key="4">
    <source>
        <dbReference type="Pfam" id="PF09273"/>
    </source>
</evidence>
<proteinExistence type="predicted"/>
<dbReference type="InterPro" id="IPR046341">
    <property type="entry name" value="SET_dom_sf"/>
</dbReference>
<dbReference type="Gene3D" id="3.90.1410.10">
    <property type="entry name" value="set domain protein methyltransferase, domain 1"/>
    <property type="match status" value="1"/>
</dbReference>
<evidence type="ECO:0000256" key="2">
    <source>
        <dbReference type="ARBA" id="ARBA00022679"/>
    </source>
</evidence>
<evidence type="ECO:0000313" key="5">
    <source>
        <dbReference type="EMBL" id="CDW87774.1"/>
    </source>
</evidence>
<dbReference type="AlphaFoldDB" id="A0A078AZW0"/>
<evidence type="ECO:0000313" key="6">
    <source>
        <dbReference type="Proteomes" id="UP000039865"/>
    </source>
</evidence>
<dbReference type="PANTHER" id="PTHR13271">
    <property type="entry name" value="UNCHARACTERIZED PUTATIVE METHYLTRANSFERASE"/>
    <property type="match status" value="1"/>
</dbReference>
<gene>
    <name evidence="5" type="primary">Contig8844.g9452</name>
    <name evidence="5" type="ORF">STYLEM_16886</name>
</gene>
<dbReference type="InParanoid" id="A0A078AZW0"/>
<organism evidence="5 6">
    <name type="scientific">Stylonychia lemnae</name>
    <name type="common">Ciliate</name>
    <dbReference type="NCBI Taxonomy" id="5949"/>
    <lineage>
        <taxon>Eukaryota</taxon>
        <taxon>Sar</taxon>
        <taxon>Alveolata</taxon>
        <taxon>Ciliophora</taxon>
        <taxon>Intramacronucleata</taxon>
        <taxon>Spirotrichea</taxon>
        <taxon>Stichotrichia</taxon>
        <taxon>Sporadotrichida</taxon>
        <taxon>Oxytrichidae</taxon>
        <taxon>Stylonychinae</taxon>
        <taxon>Stylonychia</taxon>
    </lineage>
</organism>
<dbReference type="CDD" id="cd10527">
    <property type="entry name" value="SET_LSMT"/>
    <property type="match status" value="1"/>
</dbReference>
<evidence type="ECO:0000256" key="1">
    <source>
        <dbReference type="ARBA" id="ARBA00022603"/>
    </source>
</evidence>
<sequence>MEKTQQDPIKLLIDWVQAFGGTHNVVVKENESGVRGLYAGKSFNLPGMPKSEEHQTLVKIPNQLMISSYHVKNQYFNEQKQVKYAQIFDLIPEIFDPKYKYKPNSSVKERIDNEYGEYYQLSFFLINERLKGKSSFWYPFINYLPAEIQTLYNYPDNTPIHEGASTSLIDEIQLKEDDIMSKIVYDRQVHQDNKNRFLNYLRRNQERLREMQGHLSDENGNQVDIVDLIDDEMFDWAWMNVGTRCFGTYHVPGDIAMVPLLDLMNHSIDDEKLGYFVYPIALNIKMLERSDTDKINKELEQDYLAEIPNHDDYDATLEWESQDFDQHWDDYGDRYYNYLPKEKVEKYKVIDSDDEEEQDEDKYIQLDPLEKIWDLNDNKIFFGKRLLSKDSTEIKEGEELNLCYGERANSFLIIEYGFTLPNNRYDFVRPELITIDSVVNLMNEVHTDHQLYHTNLNEFIIRDTLRNKYKLKDKIRVDIKLSGLHRDLLRYLRCFFSPNYKTNKLSPHQEVQTLELYKTMMQNRLDKYPSSIMEDRLLLAKVQDKTNAEVKYHWMYEYVLIYRIGQKEILNRQIQIINEVQEAIMQNKEGDFKQLGDKLKRVCSSNTMLDYIDELKDAVDFLIPQ</sequence>
<evidence type="ECO:0000256" key="3">
    <source>
        <dbReference type="ARBA" id="ARBA00022691"/>
    </source>
</evidence>
<name>A0A078AZW0_STYLE</name>
<dbReference type="GO" id="GO:0016279">
    <property type="term" value="F:protein-lysine N-methyltransferase activity"/>
    <property type="evidence" value="ECO:0007669"/>
    <property type="project" value="TreeGrafter"/>
</dbReference>
<keyword evidence="2" id="KW-0808">Transferase</keyword>
<dbReference type="InterPro" id="IPR050600">
    <property type="entry name" value="SETD3_SETD6_MTase"/>
</dbReference>
<dbReference type="SUPFAM" id="SSF81822">
    <property type="entry name" value="RuBisCo LSMT C-terminal, substrate-binding domain"/>
    <property type="match status" value="1"/>
</dbReference>
<accession>A0A078AZW0</accession>
<keyword evidence="6" id="KW-1185">Reference proteome</keyword>
<dbReference type="Proteomes" id="UP000039865">
    <property type="component" value="Unassembled WGS sequence"/>
</dbReference>
<dbReference type="Gene3D" id="3.90.1420.10">
    <property type="entry name" value="Rubisco LSMT, substrate-binding domain"/>
    <property type="match status" value="1"/>
</dbReference>
<dbReference type="GO" id="GO:0032259">
    <property type="term" value="P:methylation"/>
    <property type="evidence" value="ECO:0007669"/>
    <property type="project" value="UniProtKB-KW"/>
</dbReference>
<reference evidence="5 6" key="1">
    <citation type="submission" date="2014-06" db="EMBL/GenBank/DDBJ databases">
        <authorList>
            <person name="Swart Estienne"/>
        </authorList>
    </citation>
    <scope>NUCLEOTIDE SEQUENCE [LARGE SCALE GENOMIC DNA]</scope>
    <source>
        <strain evidence="5 6">130c</strain>
    </source>
</reference>
<dbReference type="InterPro" id="IPR015353">
    <property type="entry name" value="Rubisco_LSMT_subst-bd"/>
</dbReference>
<dbReference type="SUPFAM" id="SSF82199">
    <property type="entry name" value="SET domain"/>
    <property type="match status" value="2"/>
</dbReference>
<keyword evidence="1" id="KW-0489">Methyltransferase</keyword>
<dbReference type="EMBL" id="CCKQ01015923">
    <property type="protein sequence ID" value="CDW87774.1"/>
    <property type="molecule type" value="Genomic_DNA"/>
</dbReference>